<accession>A0A840SHK5</accession>
<dbReference type="EMBL" id="CP031517">
    <property type="protein sequence ID" value="QOS40732.1"/>
    <property type="molecule type" value="Genomic_DNA"/>
</dbReference>
<feature type="active site" description="Proton acceptor" evidence="9">
    <location>
        <position position="23"/>
    </location>
</feature>
<proteinExistence type="inferred from homology"/>
<dbReference type="NCBIfam" id="TIGR03367">
    <property type="entry name" value="queuosine_QueD"/>
    <property type="match status" value="1"/>
</dbReference>
<dbReference type="GO" id="GO:0046872">
    <property type="term" value="F:metal ion binding"/>
    <property type="evidence" value="ECO:0007669"/>
    <property type="project" value="UniProtKB-KW"/>
</dbReference>
<feature type="active site" description="Charge relay system" evidence="9">
    <location>
        <position position="67"/>
    </location>
</feature>
<dbReference type="PIRSF" id="PIRSF006113">
    <property type="entry name" value="PTP_synth"/>
    <property type="match status" value="1"/>
</dbReference>
<evidence type="ECO:0000256" key="6">
    <source>
        <dbReference type="ARBA" id="ARBA00023239"/>
    </source>
</evidence>
<dbReference type="Proteomes" id="UP000593591">
    <property type="component" value="Chromosome"/>
</dbReference>
<evidence type="ECO:0000256" key="9">
    <source>
        <dbReference type="PIRSR" id="PIRSR006113-1"/>
    </source>
</evidence>
<evidence type="ECO:0000313" key="14">
    <source>
        <dbReference type="Proteomes" id="UP000593591"/>
    </source>
</evidence>
<evidence type="ECO:0000313" key="11">
    <source>
        <dbReference type="EMBL" id="MBB5219386.1"/>
    </source>
</evidence>
<dbReference type="InterPro" id="IPR007115">
    <property type="entry name" value="6-PTP_synth/QueD"/>
</dbReference>
<feature type="binding site" evidence="10">
    <location>
        <position position="14"/>
    </location>
    <ligand>
        <name>Zn(2+)</name>
        <dbReference type="ChEBI" id="CHEBI:29105"/>
    </ligand>
</feature>
<keyword evidence="13" id="KW-1185">Reference proteome</keyword>
<keyword evidence="6 8" id="KW-0456">Lyase</keyword>
<evidence type="ECO:0000256" key="1">
    <source>
        <dbReference type="ARBA" id="ARBA00005061"/>
    </source>
</evidence>
<dbReference type="GO" id="GO:0070497">
    <property type="term" value="F:6-carboxytetrahydropterin synthase activity"/>
    <property type="evidence" value="ECO:0007669"/>
    <property type="project" value="UniProtKB-EC"/>
</dbReference>
<evidence type="ECO:0000256" key="4">
    <source>
        <dbReference type="ARBA" id="ARBA00022723"/>
    </source>
</evidence>
<dbReference type="KEGG" id="trc:DYE49_09840"/>
<keyword evidence="5 8" id="KW-0862">Zinc</keyword>
<comment type="similarity">
    <text evidence="2 8">Belongs to the PTPS family. QueD subfamily.</text>
</comment>
<comment type="pathway">
    <text evidence="1 8">Purine metabolism; 7-cyano-7-deazaguanine biosynthesis.</text>
</comment>
<protein>
    <recommendedName>
        <fullName evidence="3 8">6-carboxy-5,6,7,8-tetrahydropterin synthase</fullName>
        <ecNumber evidence="8">4.-.-.-</ecNumber>
    </recommendedName>
</protein>
<reference evidence="11 13" key="2">
    <citation type="submission" date="2020-08" db="EMBL/GenBank/DDBJ databases">
        <title>Genomic Encyclopedia of Type Strains, Phase IV (KMG-IV): sequencing the most valuable type-strain genomes for metagenomic binning, comparative biology and taxonomic classification.</title>
        <authorList>
            <person name="Goeker M."/>
        </authorList>
    </citation>
    <scope>NUCLEOTIDE SEQUENCE [LARGE SCALE GENOMIC DNA]</scope>
    <source>
        <strain evidence="11 13">DSM 103679</strain>
    </source>
</reference>
<evidence type="ECO:0000313" key="12">
    <source>
        <dbReference type="EMBL" id="QOS40732.1"/>
    </source>
</evidence>
<feature type="binding site" evidence="10">
    <location>
        <position position="29"/>
    </location>
    <ligand>
        <name>Zn(2+)</name>
        <dbReference type="ChEBI" id="CHEBI:29105"/>
    </ligand>
</feature>
<evidence type="ECO:0000256" key="3">
    <source>
        <dbReference type="ARBA" id="ARBA00018141"/>
    </source>
</evidence>
<reference evidence="12 14" key="1">
    <citation type="submission" date="2018-08" db="EMBL/GenBank/DDBJ databases">
        <title>The first complete genome of Treponema rectale (CHPAT), a commensal spirochete of the bovine rectum.</title>
        <authorList>
            <person name="Staton G.J."/>
            <person name="Clegg S.R."/>
            <person name="Carter S.D."/>
            <person name="Radford A.D."/>
            <person name="Darby A."/>
            <person name="Hall N."/>
            <person name="Birtles R.J."/>
            <person name="Evans N.J."/>
        </authorList>
    </citation>
    <scope>NUCLEOTIDE SEQUENCE [LARGE SCALE GENOMIC DNA]</scope>
    <source>
        <strain evidence="12 14">CHPA</strain>
    </source>
</reference>
<evidence type="ECO:0000256" key="7">
    <source>
        <dbReference type="ARBA" id="ARBA00048807"/>
    </source>
</evidence>
<dbReference type="Gene3D" id="3.30.479.10">
    <property type="entry name" value="6-pyruvoyl tetrahydropterin synthase/QueD"/>
    <property type="match status" value="1"/>
</dbReference>
<feature type="binding site" evidence="10">
    <location>
        <position position="27"/>
    </location>
    <ligand>
        <name>Zn(2+)</name>
        <dbReference type="ChEBI" id="CHEBI:29105"/>
    </ligand>
</feature>
<feature type="active site" description="Charge relay system" evidence="9">
    <location>
        <position position="117"/>
    </location>
</feature>
<keyword evidence="8" id="KW-0671">Queuosine biosynthesis</keyword>
<dbReference type="Pfam" id="PF01242">
    <property type="entry name" value="PTPS"/>
    <property type="match status" value="1"/>
</dbReference>
<comment type="catalytic activity">
    <reaction evidence="7 8">
        <text>7,8-dihydroneopterin 3'-triphosphate + H2O = 6-carboxy-5,6,7,8-tetrahydropterin + triphosphate + acetaldehyde + 2 H(+)</text>
        <dbReference type="Rhea" id="RHEA:27966"/>
        <dbReference type="ChEBI" id="CHEBI:15343"/>
        <dbReference type="ChEBI" id="CHEBI:15377"/>
        <dbReference type="ChEBI" id="CHEBI:15378"/>
        <dbReference type="ChEBI" id="CHEBI:18036"/>
        <dbReference type="ChEBI" id="CHEBI:58462"/>
        <dbReference type="ChEBI" id="CHEBI:61032"/>
        <dbReference type="EC" id="4.1.2.50"/>
    </reaction>
</comment>
<gene>
    <name evidence="12" type="primary">queD</name>
    <name evidence="12" type="ORF">DYE49_09840</name>
    <name evidence="11" type="ORF">HNP77_001755</name>
</gene>
<dbReference type="PANTHER" id="PTHR12589">
    <property type="entry name" value="PYRUVOYL TETRAHYDROBIOPTERIN SYNTHASE"/>
    <property type="match status" value="1"/>
</dbReference>
<dbReference type="EMBL" id="JACHFR010000002">
    <property type="protein sequence ID" value="MBB5219386.1"/>
    <property type="molecule type" value="Genomic_DNA"/>
</dbReference>
<dbReference type="AlphaFoldDB" id="A0A840SHK5"/>
<dbReference type="UniPathway" id="UPA00391"/>
<evidence type="ECO:0000256" key="2">
    <source>
        <dbReference type="ARBA" id="ARBA00008900"/>
    </source>
</evidence>
<dbReference type="SUPFAM" id="SSF55620">
    <property type="entry name" value="Tetrahydrobiopterin biosynthesis enzymes-like"/>
    <property type="match status" value="1"/>
</dbReference>
<name>A0A840SHK5_9SPIR</name>
<evidence type="ECO:0000256" key="10">
    <source>
        <dbReference type="PIRSR" id="PIRSR006113-2"/>
    </source>
</evidence>
<dbReference type="PANTHER" id="PTHR12589:SF7">
    <property type="entry name" value="6-PYRUVOYL TETRAHYDROBIOPTERIN SYNTHASE"/>
    <property type="match status" value="1"/>
</dbReference>
<dbReference type="Proteomes" id="UP000578697">
    <property type="component" value="Unassembled WGS sequence"/>
</dbReference>
<dbReference type="EC" id="4.-.-.-" evidence="8"/>
<dbReference type="InterPro" id="IPR038418">
    <property type="entry name" value="6-PTP_synth/QueD_sf"/>
</dbReference>
<dbReference type="GO" id="GO:0008616">
    <property type="term" value="P:tRNA queuosine(34) biosynthetic process"/>
    <property type="evidence" value="ECO:0007669"/>
    <property type="project" value="UniProtKB-KW"/>
</dbReference>
<comment type="cofactor">
    <cofactor evidence="8 10">
        <name>Zn(2+)</name>
        <dbReference type="ChEBI" id="CHEBI:29105"/>
    </cofactor>
    <text evidence="8 10">Binds 1 zinc ion per subunit.</text>
</comment>
<evidence type="ECO:0000313" key="13">
    <source>
        <dbReference type="Proteomes" id="UP000578697"/>
    </source>
</evidence>
<dbReference type="RefSeq" id="WP_184652795.1">
    <property type="nucleotide sequence ID" value="NZ_JACHFR010000002.1"/>
</dbReference>
<organism evidence="11 13">
    <name type="scientific">Treponema rectale</name>
    <dbReference type="NCBI Taxonomy" id="744512"/>
    <lineage>
        <taxon>Bacteria</taxon>
        <taxon>Pseudomonadati</taxon>
        <taxon>Spirochaetota</taxon>
        <taxon>Spirochaetia</taxon>
        <taxon>Spirochaetales</taxon>
        <taxon>Treponemataceae</taxon>
        <taxon>Treponema</taxon>
    </lineage>
</organism>
<evidence type="ECO:0000256" key="5">
    <source>
        <dbReference type="ARBA" id="ARBA00022833"/>
    </source>
</evidence>
<evidence type="ECO:0000256" key="8">
    <source>
        <dbReference type="PIRNR" id="PIRNR006113"/>
    </source>
</evidence>
<sequence>MYEVRVNTDFAAAHFLRDYNGKCERLHGHNYKVYVHVKGSVLNEGGMLLDFSKLKDGLKQVTGKLDHTNLNDIQWFDQNPSAERIAFYIYSALIEILPELKKTDGKQPWLYAVDVFETDTNRARYTCD</sequence>
<keyword evidence="4 8" id="KW-0479">Metal-binding</keyword>